<dbReference type="InterPro" id="IPR001254">
    <property type="entry name" value="Trypsin_dom"/>
</dbReference>
<feature type="domain" description="Peptidase S1" evidence="4">
    <location>
        <begin position="31"/>
        <end position="265"/>
    </location>
</feature>
<dbReference type="GO" id="GO:0008233">
    <property type="term" value="F:peptidase activity"/>
    <property type="evidence" value="ECO:0007669"/>
    <property type="project" value="UniProtKB-KW"/>
</dbReference>
<dbReference type="GO" id="GO:0006508">
    <property type="term" value="P:proteolysis"/>
    <property type="evidence" value="ECO:0007669"/>
    <property type="project" value="UniProtKB-KW"/>
</dbReference>
<evidence type="ECO:0000256" key="3">
    <source>
        <dbReference type="SAM" id="SignalP"/>
    </source>
</evidence>
<keyword evidence="1" id="KW-1015">Disulfide bond</keyword>
<dbReference type="PANTHER" id="PTHR24256">
    <property type="entry name" value="TRYPTASE-RELATED"/>
    <property type="match status" value="1"/>
</dbReference>
<evidence type="ECO:0000256" key="2">
    <source>
        <dbReference type="RuleBase" id="RU363034"/>
    </source>
</evidence>
<dbReference type="EMBL" id="JBHLZU010000006">
    <property type="protein sequence ID" value="MFB9903955.1"/>
    <property type="molecule type" value="Genomic_DNA"/>
</dbReference>
<evidence type="ECO:0000313" key="5">
    <source>
        <dbReference type="EMBL" id="MFB9903955.1"/>
    </source>
</evidence>
<dbReference type="Pfam" id="PF00089">
    <property type="entry name" value="Trypsin"/>
    <property type="match status" value="1"/>
</dbReference>
<keyword evidence="2 5" id="KW-0645">Protease</keyword>
<dbReference type="InterPro" id="IPR033116">
    <property type="entry name" value="TRYPSIN_SER"/>
</dbReference>
<evidence type="ECO:0000259" key="4">
    <source>
        <dbReference type="PROSITE" id="PS50240"/>
    </source>
</evidence>
<dbReference type="RefSeq" id="WP_377851114.1">
    <property type="nucleotide sequence ID" value="NZ_JBHLZU010000006.1"/>
</dbReference>
<keyword evidence="2" id="KW-0720">Serine protease</keyword>
<keyword evidence="2" id="KW-0378">Hydrolase</keyword>
<evidence type="ECO:0000313" key="6">
    <source>
        <dbReference type="Proteomes" id="UP001589693"/>
    </source>
</evidence>
<dbReference type="InterPro" id="IPR043504">
    <property type="entry name" value="Peptidase_S1_PA_chymotrypsin"/>
</dbReference>
<gene>
    <name evidence="5" type="ORF">ACFFQA_08390</name>
</gene>
<dbReference type="InterPro" id="IPR001314">
    <property type="entry name" value="Peptidase_S1A"/>
</dbReference>
<dbReference type="CDD" id="cd00190">
    <property type="entry name" value="Tryp_SPc"/>
    <property type="match status" value="1"/>
</dbReference>
<dbReference type="InterPro" id="IPR018114">
    <property type="entry name" value="TRYPSIN_HIS"/>
</dbReference>
<dbReference type="PROSITE" id="PS00135">
    <property type="entry name" value="TRYPSIN_SER"/>
    <property type="match status" value="1"/>
</dbReference>
<dbReference type="SMART" id="SM00020">
    <property type="entry name" value="Tryp_SPc"/>
    <property type="match status" value="1"/>
</dbReference>
<dbReference type="Proteomes" id="UP001589693">
    <property type="component" value="Unassembled WGS sequence"/>
</dbReference>
<dbReference type="PRINTS" id="PR00722">
    <property type="entry name" value="CHYMOTRYPSIN"/>
</dbReference>
<dbReference type="PROSITE" id="PS50240">
    <property type="entry name" value="TRYPSIN_DOM"/>
    <property type="match status" value="1"/>
</dbReference>
<comment type="caution">
    <text evidence="5">The sequence shown here is derived from an EMBL/GenBank/DDBJ whole genome shotgun (WGS) entry which is preliminary data.</text>
</comment>
<dbReference type="Gene3D" id="2.40.10.10">
    <property type="entry name" value="Trypsin-like serine proteases"/>
    <property type="match status" value="1"/>
</dbReference>
<feature type="signal peptide" evidence="3">
    <location>
        <begin position="1"/>
        <end position="25"/>
    </location>
</feature>
<dbReference type="InterPro" id="IPR009003">
    <property type="entry name" value="Peptidase_S1_PA"/>
</dbReference>
<dbReference type="InterPro" id="IPR051487">
    <property type="entry name" value="Ser/Thr_Proteases_Immune/Dev"/>
</dbReference>
<protein>
    <submittedName>
        <fullName evidence="5">Serine protease</fullName>
    </submittedName>
</protein>
<dbReference type="SUPFAM" id="SSF50494">
    <property type="entry name" value="Trypsin-like serine proteases"/>
    <property type="match status" value="1"/>
</dbReference>
<proteinExistence type="predicted"/>
<keyword evidence="6" id="KW-1185">Reference proteome</keyword>
<keyword evidence="3" id="KW-0732">Signal</keyword>
<reference evidence="5 6" key="1">
    <citation type="submission" date="2024-09" db="EMBL/GenBank/DDBJ databases">
        <authorList>
            <person name="Sun Q."/>
            <person name="Mori K."/>
        </authorList>
    </citation>
    <scope>NUCLEOTIDE SEQUENCE [LARGE SCALE GENOMIC DNA]</scope>
    <source>
        <strain evidence="5 6">TBRC 7907</strain>
    </source>
</reference>
<feature type="chain" id="PRO_5045848095" evidence="3">
    <location>
        <begin position="26"/>
        <end position="278"/>
    </location>
</feature>
<accession>A0ABV5ZST8</accession>
<name>A0ABV5ZST8_9PSEU</name>
<sequence>MRRLAQVLVAATVLLGLSAPPPASADPEPRIVGGTEVKANRYPWMVAIIDAGRRTQFCGGSLVNSRWVVTAAHCLTGRRADGVLVALGANDWRQPVRLAAASRLVSHPGYVDPKVNKASRLTSDIGMIELAEEIPLNDRRIQTIALPQPGTGFASAVASGWGMTTYQGKASVKLLEVPLLNQDLLCTRLYPLLRLTFDPRVQTCAAAPGKDVCKGDSGGPLMAAIAGRMYLVGTVSWGVVCGDQSRPAVYTKVSAFVDWIKGTARTGRWQRDPGIPNP</sequence>
<dbReference type="PROSITE" id="PS00134">
    <property type="entry name" value="TRYPSIN_HIS"/>
    <property type="match status" value="1"/>
</dbReference>
<evidence type="ECO:0000256" key="1">
    <source>
        <dbReference type="ARBA" id="ARBA00023157"/>
    </source>
</evidence>
<organism evidence="5 6">
    <name type="scientific">Allokutzneria oryzae</name>
    <dbReference type="NCBI Taxonomy" id="1378989"/>
    <lineage>
        <taxon>Bacteria</taxon>
        <taxon>Bacillati</taxon>
        <taxon>Actinomycetota</taxon>
        <taxon>Actinomycetes</taxon>
        <taxon>Pseudonocardiales</taxon>
        <taxon>Pseudonocardiaceae</taxon>
        <taxon>Allokutzneria</taxon>
    </lineage>
</organism>